<evidence type="ECO:0000256" key="6">
    <source>
        <dbReference type="RuleBase" id="RU368080"/>
    </source>
</evidence>
<keyword evidence="5" id="KW-0472">Membrane</keyword>
<comment type="subcellular location">
    <subcellularLocation>
        <location evidence="6">Cytoplasm</location>
    </subcellularLocation>
    <subcellularLocation>
        <location evidence="6">Preautophagosomal structure membrane</location>
        <topology evidence="6">Peripheral membrane protein</topology>
    </subcellularLocation>
</comment>
<dbReference type="OrthoDB" id="1937984at2759"/>
<reference evidence="10 11" key="1">
    <citation type="journal article" date="2018" name="Biotechnol. Biofuels">
        <title>Integrative visual omics of the white-rot fungus Polyporus brumalis exposes the biotechnological potential of its oxidative enzymes for delignifying raw plant biomass.</title>
        <authorList>
            <person name="Miyauchi S."/>
            <person name="Rancon A."/>
            <person name="Drula E."/>
            <person name="Hage H."/>
            <person name="Chaduli D."/>
            <person name="Favel A."/>
            <person name="Grisel S."/>
            <person name="Henrissat B."/>
            <person name="Herpoel-Gimbert I."/>
            <person name="Ruiz-Duenas F.J."/>
            <person name="Chevret D."/>
            <person name="Hainaut M."/>
            <person name="Lin J."/>
            <person name="Wang M."/>
            <person name="Pangilinan J."/>
            <person name="Lipzen A."/>
            <person name="Lesage-Meessen L."/>
            <person name="Navarro D."/>
            <person name="Riley R."/>
            <person name="Grigoriev I.V."/>
            <person name="Zhou S."/>
            <person name="Raouche S."/>
            <person name="Rosso M.N."/>
        </authorList>
    </citation>
    <scope>NUCLEOTIDE SEQUENCE [LARGE SCALE GENOMIC DNA]</scope>
    <source>
        <strain evidence="10 11">BRFM 1820</strain>
    </source>
</reference>
<dbReference type="AlphaFoldDB" id="A0A371DYG2"/>
<dbReference type="EMBL" id="KZ857379">
    <property type="protein sequence ID" value="RDX57569.1"/>
    <property type="molecule type" value="Genomic_DNA"/>
</dbReference>
<feature type="compositionally biased region" description="Polar residues" evidence="8">
    <location>
        <begin position="124"/>
        <end position="135"/>
    </location>
</feature>
<feature type="region of interest" description="Disordered" evidence="8">
    <location>
        <begin position="114"/>
        <end position="190"/>
    </location>
</feature>
<evidence type="ECO:0000313" key="10">
    <source>
        <dbReference type="EMBL" id="RDX57569.1"/>
    </source>
</evidence>
<gene>
    <name evidence="10" type="ORF">OH76DRAFT_1395400</name>
</gene>
<dbReference type="GO" id="GO:0030295">
    <property type="term" value="F:protein kinase activator activity"/>
    <property type="evidence" value="ECO:0007669"/>
    <property type="project" value="TreeGrafter"/>
</dbReference>
<dbReference type="GO" id="GO:0034045">
    <property type="term" value="C:phagophore assembly site membrane"/>
    <property type="evidence" value="ECO:0007669"/>
    <property type="project" value="UniProtKB-SubCell"/>
</dbReference>
<protein>
    <recommendedName>
        <fullName evidence="2 6">Autophagy-related protein 17</fullName>
    </recommendedName>
</protein>
<dbReference type="STRING" id="139420.A0A371DYG2"/>
<dbReference type="PANTHER" id="PTHR28005">
    <property type="entry name" value="AUTOPHAGY-RELATED PROTEIN 17"/>
    <property type="match status" value="1"/>
</dbReference>
<dbReference type="GO" id="GO:1990316">
    <property type="term" value="C:Atg1/ULK1 kinase complex"/>
    <property type="evidence" value="ECO:0007669"/>
    <property type="project" value="TreeGrafter"/>
</dbReference>
<evidence type="ECO:0000313" key="11">
    <source>
        <dbReference type="Proteomes" id="UP000256964"/>
    </source>
</evidence>
<feature type="domain" description="Autophagy protein ATG17-like" evidence="9">
    <location>
        <begin position="27"/>
        <end position="449"/>
    </location>
</feature>
<comment type="similarity">
    <text evidence="1 6">Belongs to the ATG17 family.</text>
</comment>
<accession>A0A371DYG2</accession>
<evidence type="ECO:0000256" key="2">
    <source>
        <dbReference type="ARBA" id="ARBA00013806"/>
    </source>
</evidence>
<sequence>MPELQSPQPEHEQPHIVELVLQAKKALQQGQELCLHASSVSAASAQTAVDVLALDAQVRWMSEAVLDQLKLAAQVAKSIEQKRSELDRQVEEWDNIRNQRTDALDAVLESLGTQSVPPEFHTVSADTSPFGSQNNSDDEQEERRPQDDTTPFGPPQPSTSPRMSPTDTIRNRSPILRRQQRRDQRRADRSRWKTLRDFVNERAIEDLLDTIEKERLQLDDILATTSDYPESLSKTIGAIKEMVPVEVPLPSFSEIFSAQETTSIKMAEELESLAHHYHNMSNALHDFEAGEEFHEEDMQGMSQDAGALPVIISELESSMNSIEGFHEELLTAKTAAQEHLEVHRRTLTDLDELGEIMTEMLERQQNVEYESIDHLSYLHAQLRPLEELHHKYTSYKYAYSKLILELARRTQYREAAQRIVATMTAQLDAMAEEERLLRAEFQAEHGQYIPEDFCLYVENPPNRWTVSTWNDEPLETLPVIENDLIEEAKQRTAGMEAAISTSQSL</sequence>
<proteinExistence type="inferred from homology"/>
<dbReference type="GO" id="GO:0000422">
    <property type="term" value="P:autophagy of mitochondrion"/>
    <property type="evidence" value="ECO:0007669"/>
    <property type="project" value="TreeGrafter"/>
</dbReference>
<evidence type="ECO:0000256" key="4">
    <source>
        <dbReference type="ARBA" id="ARBA00023006"/>
    </source>
</evidence>
<evidence type="ECO:0000256" key="7">
    <source>
        <dbReference type="SAM" id="Coils"/>
    </source>
</evidence>
<feature type="compositionally biased region" description="Basic and acidic residues" evidence="8">
    <location>
        <begin position="181"/>
        <end position="190"/>
    </location>
</feature>
<dbReference type="InterPro" id="IPR045326">
    <property type="entry name" value="ATG17-like_dom"/>
</dbReference>
<comment type="function">
    <text evidence="6">Autophagy-specific protein that functions in response to autophagy-inducing signals as a scaffold to recruit other ATG proteins to organize preautophagosomal structure (PAS) formation. Modulates the timing and magnitude of the autophagy response, such as the size of the sequestering vesicles. Plays particularly a role in pexophagy and nucleophagy.</text>
</comment>
<organism evidence="10 11">
    <name type="scientific">Lentinus brumalis</name>
    <dbReference type="NCBI Taxonomy" id="2498619"/>
    <lineage>
        <taxon>Eukaryota</taxon>
        <taxon>Fungi</taxon>
        <taxon>Dikarya</taxon>
        <taxon>Basidiomycota</taxon>
        <taxon>Agaricomycotina</taxon>
        <taxon>Agaricomycetes</taxon>
        <taxon>Polyporales</taxon>
        <taxon>Polyporaceae</taxon>
        <taxon>Lentinus</taxon>
    </lineage>
</organism>
<evidence type="ECO:0000256" key="5">
    <source>
        <dbReference type="ARBA" id="ARBA00023136"/>
    </source>
</evidence>
<keyword evidence="4 6" id="KW-0072">Autophagy</keyword>
<dbReference type="PANTHER" id="PTHR28005:SF1">
    <property type="entry name" value="AUTOPHAGY-RELATED PROTEIN 17"/>
    <property type="match status" value="1"/>
</dbReference>
<dbReference type="GO" id="GO:0034727">
    <property type="term" value="P:piecemeal microautophagy of the nucleus"/>
    <property type="evidence" value="ECO:0007669"/>
    <property type="project" value="TreeGrafter"/>
</dbReference>
<dbReference type="InterPro" id="IPR007240">
    <property type="entry name" value="Atg17"/>
</dbReference>
<feature type="coiled-coil region" evidence="7">
    <location>
        <begin position="69"/>
        <end position="99"/>
    </location>
</feature>
<keyword evidence="11" id="KW-1185">Reference proteome</keyword>
<evidence type="ECO:0000256" key="8">
    <source>
        <dbReference type="SAM" id="MobiDB-lite"/>
    </source>
</evidence>
<dbReference type="GO" id="GO:0060090">
    <property type="term" value="F:molecular adaptor activity"/>
    <property type="evidence" value="ECO:0007669"/>
    <property type="project" value="TreeGrafter"/>
</dbReference>
<evidence type="ECO:0000256" key="3">
    <source>
        <dbReference type="ARBA" id="ARBA00022490"/>
    </source>
</evidence>
<keyword evidence="7" id="KW-0175">Coiled coil</keyword>
<keyword evidence="3 6" id="KW-0963">Cytoplasm</keyword>
<name>A0A371DYG2_9APHY</name>
<evidence type="ECO:0000259" key="9">
    <source>
        <dbReference type="Pfam" id="PF04108"/>
    </source>
</evidence>
<evidence type="ECO:0000256" key="1">
    <source>
        <dbReference type="ARBA" id="ARBA00006259"/>
    </source>
</evidence>
<feature type="compositionally biased region" description="Polar residues" evidence="8">
    <location>
        <begin position="159"/>
        <end position="168"/>
    </location>
</feature>
<dbReference type="Pfam" id="PF04108">
    <property type="entry name" value="ATG17_like"/>
    <property type="match status" value="1"/>
</dbReference>
<dbReference type="Proteomes" id="UP000256964">
    <property type="component" value="Unassembled WGS sequence"/>
</dbReference>
<dbReference type="GO" id="GO:0000045">
    <property type="term" value="P:autophagosome assembly"/>
    <property type="evidence" value="ECO:0007669"/>
    <property type="project" value="TreeGrafter"/>
</dbReference>